<reference evidence="2" key="1">
    <citation type="submission" date="2023-03" db="EMBL/GenBank/DDBJ databases">
        <title>Chromosome-scale reference genome and RAD-based genetic map of yellow starthistle (Centaurea solstitialis) reveal putative structural variation and QTLs associated with invader traits.</title>
        <authorList>
            <person name="Reatini B."/>
            <person name="Cang F.A."/>
            <person name="Jiang Q."/>
            <person name="Mckibben M.T.W."/>
            <person name="Barker M.S."/>
            <person name="Rieseberg L.H."/>
            <person name="Dlugosch K.M."/>
        </authorList>
    </citation>
    <scope>NUCLEOTIDE SEQUENCE</scope>
    <source>
        <strain evidence="2">CAN-66</strain>
        <tissue evidence="2">Leaf</tissue>
    </source>
</reference>
<dbReference type="PANTHER" id="PTHR45835:SF99">
    <property type="entry name" value="CHROMO DOMAIN-CONTAINING PROTEIN-RELATED"/>
    <property type="match status" value="1"/>
</dbReference>
<protein>
    <recommendedName>
        <fullName evidence="1">Tf2-1-like SH3-like domain-containing protein</fullName>
    </recommendedName>
</protein>
<dbReference type="InterPro" id="IPR056924">
    <property type="entry name" value="SH3_Tf2-1"/>
</dbReference>
<dbReference type="InterPro" id="IPR012337">
    <property type="entry name" value="RNaseH-like_sf"/>
</dbReference>
<dbReference type="EMBL" id="JARYMX010000007">
    <property type="protein sequence ID" value="KAJ9542945.1"/>
    <property type="molecule type" value="Genomic_DNA"/>
</dbReference>
<sequence>MRTGTGLNRFHILGTRTTHIGSGSGTGSSGAVPIYTDHKSLHHLFNLKELNMRQRRWVELLSDYYCEILYHPGNANVLADALSRKGGEEVTKLPRTPKGYDALWVVVDRISKLAHFLPMKETCLLEKRTKIYIAEVVSRHGIPLLSIVSNSDSKFTSTFRKSFQQELGTQVKLNFGGYAEACTLNFSESWEDHLPLIEFAYNNSYHARALRLHRLRYSMSCRTSLYWNEDGEKQVVRPKIVQLKSDKINQVRERLKVARDRQKSYADKRIRSSWDYVMLKVSPWKGVIRFGKKGKLSPCYVRSFKIIERIGEVVYKLELLDELRGVHNTFHVSNLRKCLAKPETAIPP</sequence>
<dbReference type="InterPro" id="IPR036397">
    <property type="entry name" value="RNaseH_sf"/>
</dbReference>
<dbReference type="Pfam" id="PF24626">
    <property type="entry name" value="SH3_Tf2-1"/>
    <property type="match status" value="1"/>
</dbReference>
<organism evidence="2 3">
    <name type="scientific">Centaurea solstitialis</name>
    <name type="common">yellow star-thistle</name>
    <dbReference type="NCBI Taxonomy" id="347529"/>
    <lineage>
        <taxon>Eukaryota</taxon>
        <taxon>Viridiplantae</taxon>
        <taxon>Streptophyta</taxon>
        <taxon>Embryophyta</taxon>
        <taxon>Tracheophyta</taxon>
        <taxon>Spermatophyta</taxon>
        <taxon>Magnoliopsida</taxon>
        <taxon>eudicotyledons</taxon>
        <taxon>Gunneridae</taxon>
        <taxon>Pentapetalae</taxon>
        <taxon>asterids</taxon>
        <taxon>campanulids</taxon>
        <taxon>Asterales</taxon>
        <taxon>Asteraceae</taxon>
        <taxon>Carduoideae</taxon>
        <taxon>Cardueae</taxon>
        <taxon>Centaureinae</taxon>
        <taxon>Centaurea</taxon>
    </lineage>
</organism>
<dbReference type="PANTHER" id="PTHR45835">
    <property type="entry name" value="YALI0A06105P"/>
    <property type="match status" value="1"/>
</dbReference>
<dbReference type="SUPFAM" id="SSF56672">
    <property type="entry name" value="DNA/RNA polymerases"/>
    <property type="match status" value="1"/>
</dbReference>
<evidence type="ECO:0000313" key="3">
    <source>
        <dbReference type="Proteomes" id="UP001172457"/>
    </source>
</evidence>
<keyword evidence="3" id="KW-1185">Reference proteome</keyword>
<name>A0AA38W8P5_9ASTR</name>
<dbReference type="Gene3D" id="3.30.420.10">
    <property type="entry name" value="Ribonuclease H-like superfamily/Ribonuclease H"/>
    <property type="match status" value="1"/>
</dbReference>
<dbReference type="SUPFAM" id="SSF53098">
    <property type="entry name" value="Ribonuclease H-like"/>
    <property type="match status" value="1"/>
</dbReference>
<evidence type="ECO:0000259" key="1">
    <source>
        <dbReference type="Pfam" id="PF24626"/>
    </source>
</evidence>
<feature type="domain" description="Tf2-1-like SH3-like" evidence="1">
    <location>
        <begin position="275"/>
        <end position="338"/>
    </location>
</feature>
<gene>
    <name evidence="2" type="ORF">OSB04_029451</name>
</gene>
<accession>A0AA38W8P5</accession>
<evidence type="ECO:0000313" key="2">
    <source>
        <dbReference type="EMBL" id="KAJ9542945.1"/>
    </source>
</evidence>
<comment type="caution">
    <text evidence="2">The sequence shown here is derived from an EMBL/GenBank/DDBJ whole genome shotgun (WGS) entry which is preliminary data.</text>
</comment>
<dbReference type="InterPro" id="IPR043502">
    <property type="entry name" value="DNA/RNA_pol_sf"/>
</dbReference>
<dbReference type="Proteomes" id="UP001172457">
    <property type="component" value="Chromosome 7"/>
</dbReference>
<dbReference type="GO" id="GO:0003676">
    <property type="term" value="F:nucleic acid binding"/>
    <property type="evidence" value="ECO:0007669"/>
    <property type="project" value="InterPro"/>
</dbReference>
<proteinExistence type="predicted"/>
<dbReference type="AlphaFoldDB" id="A0AA38W8P5"/>